<protein>
    <submittedName>
        <fullName evidence="4">Alpha-1,6-glucosidases, pullulanase-type</fullName>
    </submittedName>
</protein>
<dbReference type="InterPro" id="IPR040671">
    <property type="entry name" value="Pullulanase_N2"/>
</dbReference>
<gene>
    <name evidence="4" type="ORF">SAMN05421684_7581</name>
</gene>
<dbReference type="SUPFAM" id="SSF51011">
    <property type="entry name" value="Glycosyl hydrolase domain"/>
    <property type="match status" value="1"/>
</dbReference>
<dbReference type="CDD" id="cd12962">
    <property type="entry name" value="X25_BaPul_like"/>
    <property type="match status" value="1"/>
</dbReference>
<dbReference type="AlphaFoldDB" id="A0A1H3UMX8"/>
<feature type="chain" id="PRO_5011713850" evidence="2">
    <location>
        <begin position="27"/>
        <end position="996"/>
    </location>
</feature>
<evidence type="ECO:0000256" key="2">
    <source>
        <dbReference type="SAM" id="SignalP"/>
    </source>
</evidence>
<proteinExistence type="inferred from homology"/>
<dbReference type="InterPro" id="IPR013783">
    <property type="entry name" value="Ig-like_fold"/>
</dbReference>
<dbReference type="NCBIfam" id="TIGR02103">
    <property type="entry name" value="pullul_strch"/>
    <property type="match status" value="1"/>
</dbReference>
<reference evidence="5" key="1">
    <citation type="submission" date="2016-10" db="EMBL/GenBank/DDBJ databases">
        <authorList>
            <person name="Varghese N."/>
            <person name="Submissions S."/>
        </authorList>
    </citation>
    <scope>NUCLEOTIDE SEQUENCE [LARGE SCALE GENOMIC DNA]</scope>
    <source>
        <strain evidence="5">DSM 44718</strain>
    </source>
</reference>
<dbReference type="Pfam" id="PF22058">
    <property type="entry name" value="X25_BaPul_like"/>
    <property type="match status" value="1"/>
</dbReference>
<dbReference type="InterPro" id="IPR004193">
    <property type="entry name" value="Glyco_hydro_13_N"/>
</dbReference>
<dbReference type="Gene3D" id="2.60.40.1180">
    <property type="entry name" value="Golgi alpha-mannosidase II"/>
    <property type="match status" value="1"/>
</dbReference>
<dbReference type="InterPro" id="IPR054409">
    <property type="entry name" value="X25_BaPul-like"/>
</dbReference>
<dbReference type="InterPro" id="IPR017853">
    <property type="entry name" value="GH"/>
</dbReference>
<name>A0A1H3UMX8_9ACTN</name>
<feature type="signal peptide" evidence="2">
    <location>
        <begin position="1"/>
        <end position="26"/>
    </location>
</feature>
<dbReference type="Gene3D" id="2.60.40.10">
    <property type="entry name" value="Immunoglobulins"/>
    <property type="match status" value="2"/>
</dbReference>
<dbReference type="Pfam" id="PF17967">
    <property type="entry name" value="Pullulanase_N2"/>
    <property type="match status" value="1"/>
</dbReference>
<dbReference type="RefSeq" id="WP_204082957.1">
    <property type="nucleotide sequence ID" value="NZ_BOND01000029.1"/>
</dbReference>
<dbReference type="STRING" id="137265.SAMN05421684_7581"/>
<keyword evidence="5" id="KW-1185">Reference proteome</keyword>
<dbReference type="Gene3D" id="2.60.40.1130">
    <property type="entry name" value="Rab geranylgeranyltransferase alpha-subunit, insert domain"/>
    <property type="match status" value="1"/>
</dbReference>
<feature type="domain" description="Glycosyl hydrolase family 13 catalytic" evidence="3">
    <location>
        <begin position="470"/>
        <end position="845"/>
    </location>
</feature>
<dbReference type="SUPFAM" id="SSF51445">
    <property type="entry name" value="(Trans)glycosidases"/>
    <property type="match status" value="1"/>
</dbReference>
<keyword evidence="2" id="KW-0732">Signal</keyword>
<dbReference type="InterPro" id="IPR014756">
    <property type="entry name" value="Ig_E-set"/>
</dbReference>
<dbReference type="Pfam" id="PF02922">
    <property type="entry name" value="CBM_48"/>
    <property type="match status" value="1"/>
</dbReference>
<evidence type="ECO:0000259" key="3">
    <source>
        <dbReference type="SMART" id="SM00642"/>
    </source>
</evidence>
<dbReference type="Gene3D" id="3.20.20.80">
    <property type="entry name" value="Glycosidases"/>
    <property type="match status" value="1"/>
</dbReference>
<evidence type="ECO:0000313" key="4">
    <source>
        <dbReference type="EMBL" id="SDZ63728.1"/>
    </source>
</evidence>
<dbReference type="CDD" id="cd02860">
    <property type="entry name" value="E_set_Pullulanase"/>
    <property type="match status" value="1"/>
</dbReference>
<dbReference type="PANTHER" id="PTHR43002">
    <property type="entry name" value="GLYCOGEN DEBRANCHING ENZYME"/>
    <property type="match status" value="1"/>
</dbReference>
<dbReference type="SUPFAM" id="SSF81296">
    <property type="entry name" value="E set domains"/>
    <property type="match status" value="2"/>
</dbReference>
<dbReference type="InterPro" id="IPR024561">
    <property type="entry name" value="Pullul_strch_C"/>
</dbReference>
<organism evidence="4 5">
    <name type="scientific">Asanoa ishikariensis</name>
    <dbReference type="NCBI Taxonomy" id="137265"/>
    <lineage>
        <taxon>Bacteria</taxon>
        <taxon>Bacillati</taxon>
        <taxon>Actinomycetota</taxon>
        <taxon>Actinomycetes</taxon>
        <taxon>Micromonosporales</taxon>
        <taxon>Micromonosporaceae</taxon>
        <taxon>Asanoa</taxon>
    </lineage>
</organism>
<dbReference type="SMART" id="SM00642">
    <property type="entry name" value="Aamy"/>
    <property type="match status" value="1"/>
</dbReference>
<dbReference type="GO" id="GO:0051060">
    <property type="term" value="F:pullulanase activity"/>
    <property type="evidence" value="ECO:0007669"/>
    <property type="project" value="InterPro"/>
</dbReference>
<sequence>MRPRWRVAVVAVFGLVASLGGAPAFADHTPLPTQVTLVGSLQSELGCPGDWQPECAQSGLAPVAGSPGLFRASFVVPAGAFEYKVALNGSWDENYGAGGAPGGANIPLTAPGGLLTFTYDHATHRIVDDAPRALGAESAAHWVSRGLIAWQPPASAVRFALYAARSGGMSVVDGAVVGGSAYPLGIRAAGLPDGVRRDFPHLASMHALTVPSSVPASTVLTGQLAVAGFDAAGALVDATGVQIPGVLDDLYAGAARRTLGVSWSARGVPSFALWAPTAQSVSLLVDGVAAPVPMRRDRDGVWSVAGSRSWSGLSYLYSVRVFAPTTGRVETNEVTDPYSVALTADSTRSVLASLSDPSLTPAGWSRLRKPALAAPQVYELHVRDFSIGDSTVPAAHRGTYAAFTDRSSAGMRHLRSLSSAGVSYLHLLPVFDFATVPEPRSSQQVPGCDLAALPSSSEQQQECVEPVRPTDGFNWGYDPWHYTTPEGSYAVDPAGAARTREFRSMVAGINGAGLRVVMDVVYNHTTASGQAPKSVLDRIVPGYYQRLTLTGQQETSTCCANTATEHRMMEKLMVDSLVTWARDYKVDGFRFDLMGHHSKANMLAVRHALDRLSLARDGVDGRSILLYGEGWNFGEVANDARFVQATQANMAGTGIATFSDRLRDAVRGGGPFDENPRLQGFGSGLFTDPNGDPVNGSADAQLSRLLLSQDQIKVGLAGNLRSYRFESRTGAVITGAEVDYNGQPAGYAASPADTVTYVDAHDNETLFDNLQYKLPQSLPMADRVRMNTLSLATTTLSQGVGFWHAGTDLLRSKSLDRNSYDSGDWFNRIDWSGSSSTWGSGLPPRGDNEAKWPYMRPLLSDPALKPMPADIAAAATGSADFLRIAGSSPLFALPSATEIQRRVTFPLGGPSQTPGVIVMVLDDTTGKDIDRRWERLVVVFNASPTATTQTVTGVAGRSYALHPVQANGSDAVVKTARYNGGGAFTVPPRSVAVFVS</sequence>
<dbReference type="Pfam" id="PF11852">
    <property type="entry name" value="Pullul_strch_C"/>
    <property type="match status" value="1"/>
</dbReference>
<evidence type="ECO:0000313" key="5">
    <source>
        <dbReference type="Proteomes" id="UP000199632"/>
    </source>
</evidence>
<comment type="similarity">
    <text evidence="1">Belongs to the glycosyl hydrolase 13 family.</text>
</comment>
<dbReference type="GO" id="GO:0005975">
    <property type="term" value="P:carbohydrate metabolic process"/>
    <property type="evidence" value="ECO:0007669"/>
    <property type="project" value="InterPro"/>
</dbReference>
<dbReference type="InterPro" id="IPR006047">
    <property type="entry name" value="GH13_cat_dom"/>
</dbReference>
<evidence type="ECO:0000256" key="1">
    <source>
        <dbReference type="ARBA" id="ARBA00008061"/>
    </source>
</evidence>
<dbReference type="EMBL" id="FNQB01000005">
    <property type="protein sequence ID" value="SDZ63728.1"/>
    <property type="molecule type" value="Genomic_DNA"/>
</dbReference>
<dbReference type="InterPro" id="IPR011839">
    <property type="entry name" value="Pullul_strch"/>
</dbReference>
<dbReference type="CDD" id="cd11341">
    <property type="entry name" value="AmyAc_Pullulanase_LD-like"/>
    <property type="match status" value="1"/>
</dbReference>
<accession>A0A1H3UMX8</accession>
<dbReference type="Proteomes" id="UP000199632">
    <property type="component" value="Unassembled WGS sequence"/>
</dbReference>
<dbReference type="InterPro" id="IPR013780">
    <property type="entry name" value="Glyco_hydro_b"/>
</dbReference>